<dbReference type="GeneID" id="115927866"/>
<dbReference type="SUPFAM" id="SSF48403">
    <property type="entry name" value="Ankyrin repeat"/>
    <property type="match status" value="1"/>
</dbReference>
<dbReference type="PROSITE" id="PS50297">
    <property type="entry name" value="ANK_REP_REGION"/>
    <property type="match status" value="1"/>
</dbReference>
<evidence type="ECO:0000256" key="2">
    <source>
        <dbReference type="SAM" id="MobiDB-lite"/>
    </source>
</evidence>
<dbReference type="AlphaFoldDB" id="A0A7M7PEB1"/>
<organism evidence="3 4">
    <name type="scientific">Strongylocentrotus purpuratus</name>
    <name type="common">Purple sea urchin</name>
    <dbReference type="NCBI Taxonomy" id="7668"/>
    <lineage>
        <taxon>Eukaryota</taxon>
        <taxon>Metazoa</taxon>
        <taxon>Echinodermata</taxon>
        <taxon>Eleutherozoa</taxon>
        <taxon>Echinozoa</taxon>
        <taxon>Echinoidea</taxon>
        <taxon>Euechinoidea</taxon>
        <taxon>Echinacea</taxon>
        <taxon>Camarodonta</taxon>
        <taxon>Echinidea</taxon>
        <taxon>Strongylocentrotidae</taxon>
        <taxon>Strongylocentrotus</taxon>
    </lineage>
</organism>
<dbReference type="Proteomes" id="UP000007110">
    <property type="component" value="Unassembled WGS sequence"/>
</dbReference>
<accession>A0A7M7PEB1</accession>
<dbReference type="PROSITE" id="PS50088">
    <property type="entry name" value="ANK_REPEAT"/>
    <property type="match status" value="1"/>
</dbReference>
<feature type="compositionally biased region" description="Polar residues" evidence="2">
    <location>
        <begin position="103"/>
        <end position="112"/>
    </location>
</feature>
<dbReference type="InParanoid" id="A0A7M7PEB1"/>
<name>A0A7M7PEB1_STRPU</name>
<dbReference type="RefSeq" id="XP_030850019.1">
    <property type="nucleotide sequence ID" value="XM_030994159.1"/>
</dbReference>
<keyword evidence="1" id="KW-0040">ANK repeat</keyword>
<feature type="region of interest" description="Disordered" evidence="2">
    <location>
        <begin position="1"/>
        <end position="41"/>
    </location>
</feature>
<dbReference type="KEGG" id="spu:115927866"/>
<evidence type="ECO:0000256" key="1">
    <source>
        <dbReference type="PROSITE-ProRule" id="PRU00023"/>
    </source>
</evidence>
<reference evidence="4" key="1">
    <citation type="submission" date="2015-02" db="EMBL/GenBank/DDBJ databases">
        <title>Genome sequencing for Strongylocentrotus purpuratus.</title>
        <authorList>
            <person name="Murali S."/>
            <person name="Liu Y."/>
            <person name="Vee V."/>
            <person name="English A."/>
            <person name="Wang M."/>
            <person name="Skinner E."/>
            <person name="Han Y."/>
            <person name="Muzny D.M."/>
            <person name="Worley K.C."/>
            <person name="Gibbs R.A."/>
        </authorList>
    </citation>
    <scope>NUCLEOTIDE SEQUENCE</scope>
</reference>
<proteinExistence type="predicted"/>
<reference evidence="3" key="2">
    <citation type="submission" date="2021-01" db="UniProtKB">
        <authorList>
            <consortium name="EnsemblMetazoa"/>
        </authorList>
    </citation>
    <scope>IDENTIFICATION</scope>
</reference>
<protein>
    <submittedName>
        <fullName evidence="3">Uncharacterized protein</fullName>
    </submittedName>
</protein>
<dbReference type="EnsemblMetazoa" id="XM_030994159">
    <property type="protein sequence ID" value="XP_030850019"/>
    <property type="gene ID" value="LOC115927866"/>
</dbReference>
<dbReference type="Pfam" id="PF00023">
    <property type="entry name" value="Ank"/>
    <property type="match status" value="1"/>
</dbReference>
<evidence type="ECO:0000313" key="4">
    <source>
        <dbReference type="Proteomes" id="UP000007110"/>
    </source>
</evidence>
<evidence type="ECO:0000313" key="3">
    <source>
        <dbReference type="EnsemblMetazoa" id="XP_030850019"/>
    </source>
</evidence>
<feature type="repeat" description="ANK" evidence="1">
    <location>
        <begin position="40"/>
        <end position="72"/>
    </location>
</feature>
<dbReference type="InterPro" id="IPR036770">
    <property type="entry name" value="Ankyrin_rpt-contain_sf"/>
</dbReference>
<dbReference type="InterPro" id="IPR002110">
    <property type="entry name" value="Ankyrin_rpt"/>
</dbReference>
<keyword evidence="4" id="KW-1185">Reference proteome</keyword>
<sequence>MENIEMKQPAATHAKDQNQEPVASGAGNAEPDNVNTSNDNKQSPLFLAVKEGNLPWVKLLVSKKADVNVKARSTIIGTRELDPSWVVVDCESTNNKTDKAKQSKSTHTIKSN</sequence>
<dbReference type="Gene3D" id="1.25.40.20">
    <property type="entry name" value="Ankyrin repeat-containing domain"/>
    <property type="match status" value="1"/>
</dbReference>
<feature type="region of interest" description="Disordered" evidence="2">
    <location>
        <begin position="93"/>
        <end position="112"/>
    </location>
</feature>